<evidence type="ECO:0000256" key="1">
    <source>
        <dbReference type="SAM" id="Phobius"/>
    </source>
</evidence>
<accession>A0AAD1Y8T0</accession>
<feature type="transmembrane region" description="Helical" evidence="1">
    <location>
        <begin position="710"/>
        <end position="731"/>
    </location>
</feature>
<dbReference type="AlphaFoldDB" id="A0AAD1Y8T0"/>
<evidence type="ECO:0000313" key="3">
    <source>
        <dbReference type="Proteomes" id="UP001295684"/>
    </source>
</evidence>
<dbReference type="InterPro" id="IPR011044">
    <property type="entry name" value="Quino_amine_DH_bsu"/>
</dbReference>
<protein>
    <submittedName>
        <fullName evidence="2">Uncharacterized protein</fullName>
    </submittedName>
</protein>
<dbReference type="SUPFAM" id="SSF57184">
    <property type="entry name" value="Growth factor receptor domain"/>
    <property type="match status" value="1"/>
</dbReference>
<keyword evidence="1" id="KW-0812">Transmembrane</keyword>
<keyword evidence="3" id="KW-1185">Reference proteome</keyword>
<dbReference type="Proteomes" id="UP001295684">
    <property type="component" value="Unassembled WGS sequence"/>
</dbReference>
<dbReference type="SUPFAM" id="SSF50969">
    <property type="entry name" value="YVTN repeat-like/Quinoprotein amine dehydrogenase"/>
    <property type="match status" value="1"/>
</dbReference>
<reference evidence="2" key="1">
    <citation type="submission" date="2023-07" db="EMBL/GenBank/DDBJ databases">
        <authorList>
            <consortium name="AG Swart"/>
            <person name="Singh M."/>
            <person name="Singh A."/>
            <person name="Seah K."/>
            <person name="Emmerich C."/>
        </authorList>
    </citation>
    <scope>NUCLEOTIDE SEQUENCE</scope>
    <source>
        <strain evidence="2">DP1</strain>
    </source>
</reference>
<feature type="transmembrane region" description="Helical" evidence="1">
    <location>
        <begin position="743"/>
        <end position="768"/>
    </location>
</feature>
<dbReference type="InterPro" id="IPR009030">
    <property type="entry name" value="Growth_fac_rcpt_cys_sf"/>
</dbReference>
<comment type="caution">
    <text evidence="2">The sequence shown here is derived from an EMBL/GenBank/DDBJ whole genome shotgun (WGS) entry which is preliminary data.</text>
</comment>
<feature type="transmembrane region" description="Helical" evidence="1">
    <location>
        <begin position="819"/>
        <end position="836"/>
    </location>
</feature>
<name>A0AAD1Y8T0_EUPCR</name>
<dbReference type="EMBL" id="CAMPGE010029797">
    <property type="protein sequence ID" value="CAI2387283.1"/>
    <property type="molecule type" value="Genomic_DNA"/>
</dbReference>
<keyword evidence="1" id="KW-0472">Membrane</keyword>
<keyword evidence="1" id="KW-1133">Transmembrane helix</keyword>
<feature type="transmembrane region" description="Helical" evidence="1">
    <location>
        <begin position="876"/>
        <end position="898"/>
    </location>
</feature>
<proteinExistence type="predicted"/>
<evidence type="ECO:0000313" key="2">
    <source>
        <dbReference type="EMBL" id="CAI2387283.1"/>
    </source>
</evidence>
<gene>
    <name evidence="2" type="ORF">ECRASSUSDP1_LOCUS28912</name>
</gene>
<feature type="transmembrane region" description="Helical" evidence="1">
    <location>
        <begin position="665"/>
        <end position="689"/>
    </location>
</feature>
<sequence length="1012" mass="111364">MKVKSYAFRYNTFTNIDVINGISCPDNSCVYLTANGKFVSWDRVSLFKFDSSFNMVWEFNLDDNIAKNGIALHSSGSNLVLVTQSTAECLLVKLDSATRSIVEQLKIGSATDCDSLTFSDDYSSIYVSGKVSSSPHVFKVGYADFGTTSITSIPVSMNSVYSIHSYVNSGQELLMISGAVTSPTQSYSLASINYDTATQQWAKKLDCPTACVLTGNNDALVLESDNKVISYFLNTKPILYVSNLADGALVGSYVPDFTQSNLEISSIAYSASFSKVFVLMKYDSGAYKLEYDPATGSFSNVYVSTVIRPGWILEAGGHTLIGSGVHSDADVIGVSRLASNGEAGINTDVAFASTSNSFVASSGYSYSNDATSFVSAAPGAVTKASSNVGTNNLPATQISNTLDFESEVVFETANYVLNTSVGAIGNIPNFFPCSVSGLTSISSVIDAHSNGQPKPSWITVGADLLSFDYAVPSSAGGQIFYFTGKSTVAGQTYLQDVQINVVINSNPPVTSSSSNCGISNCKTCSSSECTACEDGYILTSSQTCEVVDGSLNLNSSLVIAGFAGAMTTSTLSGVLFQSSSQNMWAMLNQYQLFMVIPFLRSDLPLDFRKTIKALQTSILNINILNTKNLPGFQSIIDQLDYENPYTEFRDNEYESGSAFVNCFDLVVTLVGSVILGLCMHLVLKLVCIRKNSGFQSKFYSYFMSLFYFKLYLRFYLESFLFVCLVCMSEVLRADKITASPLSYYLSLGSIIILLLFMLLVVILFYMLLKPHENKYVKELFEGFRISNLAQLQNFTFLTRRFLVVTIIVMMRSAPLMSKLFIYALLQLASLMLTVIVRPHDEKCSNIIEIVNEVTYSLTMVLVFCTQKIDSIILDELLNNSIVCNTVLIAIISAINLVYESVKYIRSKRRKKRVQPLTRKVTVYSSKRLNIIPRDPNASISMNKNEGMKHQNVDITKDTSKEFEVSPERKLHPREVAVPYRMFKKSKFAKPKKISMNEKDIMSSLDYPGEKIL</sequence>
<organism evidence="2 3">
    <name type="scientific">Euplotes crassus</name>
    <dbReference type="NCBI Taxonomy" id="5936"/>
    <lineage>
        <taxon>Eukaryota</taxon>
        <taxon>Sar</taxon>
        <taxon>Alveolata</taxon>
        <taxon>Ciliophora</taxon>
        <taxon>Intramacronucleata</taxon>
        <taxon>Spirotrichea</taxon>
        <taxon>Hypotrichia</taxon>
        <taxon>Euplotida</taxon>
        <taxon>Euplotidae</taxon>
        <taxon>Moneuplotes</taxon>
    </lineage>
</organism>